<reference evidence="1 2" key="1">
    <citation type="submission" date="2021-12" db="EMBL/GenBank/DDBJ databases">
        <title>Genome sequence of Kibdelosporangium philippinense ATCC 49844.</title>
        <authorList>
            <person name="Fedorov E.A."/>
            <person name="Omeragic M."/>
            <person name="Shalygina K.F."/>
            <person name="Maclea K.S."/>
        </authorList>
    </citation>
    <scope>NUCLEOTIDE SEQUENCE [LARGE SCALE GENOMIC DNA]</scope>
    <source>
        <strain evidence="1 2">ATCC 49844</strain>
    </source>
</reference>
<evidence type="ECO:0008006" key="3">
    <source>
        <dbReference type="Google" id="ProtNLM"/>
    </source>
</evidence>
<gene>
    <name evidence="1" type="ORF">LWC34_26715</name>
</gene>
<proteinExistence type="predicted"/>
<name>A0ABS8ZG32_9PSEU</name>
<dbReference type="RefSeq" id="WP_250109451.1">
    <property type="nucleotide sequence ID" value="NZ_JAJVCN010000002.1"/>
</dbReference>
<dbReference type="Proteomes" id="UP001521150">
    <property type="component" value="Unassembled WGS sequence"/>
</dbReference>
<evidence type="ECO:0000313" key="2">
    <source>
        <dbReference type="Proteomes" id="UP001521150"/>
    </source>
</evidence>
<accession>A0ABS8ZG32</accession>
<protein>
    <recommendedName>
        <fullName evidence="3">DUF222 domain-containing protein</fullName>
    </recommendedName>
</protein>
<evidence type="ECO:0000313" key="1">
    <source>
        <dbReference type="EMBL" id="MCE7006397.1"/>
    </source>
</evidence>
<sequence>MTAFQTEVLVDTSLDPSDDAANQLIGRLSVLVHPAPTDKELWDELSELARERDIPGSRRRHREEFDRRLDEAKQRRRERIVRWLIRPESEVDSVTGLPWSQIACYRVVEHSQLGPVPQYVDAARKLARAVALPTELQRADLVADSAIGTGLDTAMADLKQNRLTWFLQLVGESAEDDEGLQPVMADLLSIWADQRVQKLLIEETALGWPPPYDRNS</sequence>
<dbReference type="EMBL" id="JAJVCN010000002">
    <property type="protein sequence ID" value="MCE7006397.1"/>
    <property type="molecule type" value="Genomic_DNA"/>
</dbReference>
<organism evidence="1 2">
    <name type="scientific">Kibdelosporangium philippinense</name>
    <dbReference type="NCBI Taxonomy" id="211113"/>
    <lineage>
        <taxon>Bacteria</taxon>
        <taxon>Bacillati</taxon>
        <taxon>Actinomycetota</taxon>
        <taxon>Actinomycetes</taxon>
        <taxon>Pseudonocardiales</taxon>
        <taxon>Pseudonocardiaceae</taxon>
        <taxon>Kibdelosporangium</taxon>
    </lineage>
</organism>
<keyword evidence="2" id="KW-1185">Reference proteome</keyword>
<comment type="caution">
    <text evidence="1">The sequence shown here is derived from an EMBL/GenBank/DDBJ whole genome shotgun (WGS) entry which is preliminary data.</text>
</comment>